<feature type="domain" description="Thioredoxin" evidence="1">
    <location>
        <begin position="4"/>
        <end position="149"/>
    </location>
</feature>
<reference evidence="2 3" key="1">
    <citation type="submission" date="2018-03" db="EMBL/GenBank/DDBJ databases">
        <title>Aquarubrobacter algicola gen. nov., sp. nov., a novel actinobacterium isolated from shallow eutrophic lake during the end of cyanobacterial harmful algal blooms.</title>
        <authorList>
            <person name="Chun S.J."/>
        </authorList>
    </citation>
    <scope>NUCLEOTIDE SEQUENCE [LARGE SCALE GENOMIC DNA]</scope>
    <source>
        <strain evidence="2 3">Seoho-28</strain>
    </source>
</reference>
<dbReference type="PROSITE" id="PS51352">
    <property type="entry name" value="THIOREDOXIN_2"/>
    <property type="match status" value="1"/>
</dbReference>
<dbReference type="InterPro" id="IPR036249">
    <property type="entry name" value="Thioredoxin-like_sf"/>
</dbReference>
<sequence>MRAPVDTIAAPPFPARLPWVNVAPLRMDKQIGRPVLIEFWDFCRPNSLHTLPYVQAWHERYEAAGLRVISVHAAGFPPGHDEDAVRAAVARLGIEHPVVLDPQLEIWTWFANRGWPSRYLFDQQGKLFEYHHGEGDYHGTERAIQELLGVEREPVPYVRPQDDPAAMVVVPTADVEGAYSGPYEAGEVWAVVSGAGALHVDGRTVTVEHPGAVLLVEHDRHTEGVLALEPGDGVTVHATCFGAGLAA</sequence>
<dbReference type="PANTHER" id="PTHR46388">
    <property type="entry name" value="NHL REPEAT-CONTAINING PROTEIN 2"/>
    <property type="match status" value="1"/>
</dbReference>
<keyword evidence="3" id="KW-1185">Reference proteome</keyword>
<dbReference type="OrthoDB" id="9811352at2"/>
<dbReference type="InterPro" id="IPR013766">
    <property type="entry name" value="Thioredoxin_domain"/>
</dbReference>
<protein>
    <submittedName>
        <fullName evidence="2">DipZ protein</fullName>
    </submittedName>
</protein>
<evidence type="ECO:0000313" key="3">
    <source>
        <dbReference type="Proteomes" id="UP000240739"/>
    </source>
</evidence>
<dbReference type="PANTHER" id="PTHR46388:SF2">
    <property type="entry name" value="NHL REPEAT-CONTAINING PROTEIN 2"/>
    <property type="match status" value="1"/>
</dbReference>
<name>A0A2T4UF42_9ACTN</name>
<dbReference type="EMBL" id="PYYB01000002">
    <property type="protein sequence ID" value="PTL56403.1"/>
    <property type="molecule type" value="Genomic_DNA"/>
</dbReference>
<gene>
    <name evidence="2" type="ORF">C7Y72_15685</name>
</gene>
<dbReference type="Proteomes" id="UP000240739">
    <property type="component" value="Unassembled WGS sequence"/>
</dbReference>
<dbReference type="Gene3D" id="3.40.30.10">
    <property type="entry name" value="Glutaredoxin"/>
    <property type="match status" value="1"/>
</dbReference>
<dbReference type="AlphaFoldDB" id="A0A2T4UF42"/>
<comment type="caution">
    <text evidence="2">The sequence shown here is derived from an EMBL/GenBank/DDBJ whole genome shotgun (WGS) entry which is preliminary data.</text>
</comment>
<evidence type="ECO:0000313" key="2">
    <source>
        <dbReference type="EMBL" id="PTL56403.1"/>
    </source>
</evidence>
<dbReference type="SUPFAM" id="SSF52833">
    <property type="entry name" value="Thioredoxin-like"/>
    <property type="match status" value="1"/>
</dbReference>
<accession>A0A2T4UF42</accession>
<evidence type="ECO:0000259" key="1">
    <source>
        <dbReference type="PROSITE" id="PS51352"/>
    </source>
</evidence>
<organism evidence="2 3">
    <name type="scientific">Paraconexibacter algicola</name>
    <dbReference type="NCBI Taxonomy" id="2133960"/>
    <lineage>
        <taxon>Bacteria</taxon>
        <taxon>Bacillati</taxon>
        <taxon>Actinomycetota</taxon>
        <taxon>Thermoleophilia</taxon>
        <taxon>Solirubrobacterales</taxon>
        <taxon>Paraconexibacteraceae</taxon>
        <taxon>Paraconexibacter</taxon>
    </lineage>
</organism>
<dbReference type="RefSeq" id="WP_107570122.1">
    <property type="nucleotide sequence ID" value="NZ_PYYB01000002.1"/>
</dbReference>
<proteinExistence type="predicted"/>